<feature type="chain" id="PRO_5023817934" evidence="1">
    <location>
        <begin position="28"/>
        <end position="203"/>
    </location>
</feature>
<dbReference type="GeneTree" id="ENSGT00390000012041"/>
<dbReference type="PANTHER" id="PTHR10041:SF5">
    <property type="entry name" value="LEUCINE-RICH COLIPASE-LIKE PROTEIN 1"/>
    <property type="match status" value="1"/>
</dbReference>
<keyword evidence="1" id="KW-0732">Signal</keyword>
<dbReference type="AlphaFoldDB" id="A0A5F8G5K8"/>
<feature type="signal peptide" evidence="1">
    <location>
        <begin position="1"/>
        <end position="27"/>
    </location>
</feature>
<dbReference type="GO" id="GO:0016042">
    <property type="term" value="P:lipid catabolic process"/>
    <property type="evidence" value="ECO:0007669"/>
    <property type="project" value="InterPro"/>
</dbReference>
<reference evidence="2 3" key="1">
    <citation type="journal article" date="2007" name="Nature">
        <title>Genome of the marsupial Monodelphis domestica reveals innovation in non-coding sequences.</title>
        <authorList>
            <person name="Mikkelsen T.S."/>
            <person name="Wakefield M.J."/>
            <person name="Aken B."/>
            <person name="Amemiya C.T."/>
            <person name="Chang J.L."/>
            <person name="Duke S."/>
            <person name="Garber M."/>
            <person name="Gentles A.J."/>
            <person name="Goodstadt L."/>
            <person name="Heger A."/>
            <person name="Jurka J."/>
            <person name="Kamal M."/>
            <person name="Mauceli E."/>
            <person name="Searle S.M."/>
            <person name="Sharpe T."/>
            <person name="Baker M.L."/>
            <person name="Batzer M.A."/>
            <person name="Benos P.V."/>
            <person name="Belov K."/>
            <person name="Clamp M."/>
            <person name="Cook A."/>
            <person name="Cuff J."/>
            <person name="Das R."/>
            <person name="Davidow L."/>
            <person name="Deakin J.E."/>
            <person name="Fazzari M.J."/>
            <person name="Glass J.L."/>
            <person name="Grabherr M."/>
            <person name="Greally J.M."/>
            <person name="Gu W."/>
            <person name="Hore T.A."/>
            <person name="Huttley G.A."/>
            <person name="Kleber M."/>
            <person name="Jirtle R.L."/>
            <person name="Koina E."/>
            <person name="Lee J.T."/>
            <person name="Mahony S."/>
            <person name="Marra M.A."/>
            <person name="Miller R.D."/>
            <person name="Nicholls R.D."/>
            <person name="Oda M."/>
            <person name="Papenfuss A.T."/>
            <person name="Parra Z.E."/>
            <person name="Pollock D.D."/>
            <person name="Ray D.A."/>
            <person name="Schein J.E."/>
            <person name="Speed T.P."/>
            <person name="Thompson K."/>
            <person name="VandeBerg J.L."/>
            <person name="Wade C.M."/>
            <person name="Walker J.A."/>
            <person name="Waters P.D."/>
            <person name="Webber C."/>
            <person name="Weidman J.R."/>
            <person name="Xie X."/>
            <person name="Zody M.C."/>
            <person name="Baldwin J."/>
            <person name="Abdouelleil A."/>
            <person name="Abdulkadir J."/>
            <person name="Abebe A."/>
            <person name="Abera B."/>
            <person name="Abreu J."/>
            <person name="Acer S.C."/>
            <person name="Aftuck L."/>
            <person name="Alexander A."/>
            <person name="An P."/>
            <person name="Anderson E."/>
            <person name="Anderson S."/>
            <person name="Arachi H."/>
            <person name="Azer M."/>
            <person name="Bachantsang P."/>
            <person name="Barry A."/>
            <person name="Bayul T."/>
            <person name="Berlin A."/>
            <person name="Bessette D."/>
            <person name="Bloom T."/>
            <person name="Bloom T."/>
            <person name="Boguslavskiy L."/>
            <person name="Bonnet C."/>
            <person name="Boukhgalter B."/>
            <person name="Bourzgui I."/>
            <person name="Brown A."/>
            <person name="Cahill P."/>
            <person name="Channer S."/>
            <person name="Cheshatsang Y."/>
            <person name="Chuda L."/>
            <person name="Citroen M."/>
            <person name="Collymore A."/>
            <person name="Cooke P."/>
            <person name="Costello M."/>
            <person name="D'Aco K."/>
            <person name="Daza R."/>
            <person name="De Haan G."/>
            <person name="DeGray S."/>
            <person name="DeMaso C."/>
            <person name="Dhargay N."/>
            <person name="Dooley K."/>
            <person name="Dooley E."/>
            <person name="Doricent M."/>
            <person name="Dorje P."/>
            <person name="Dorjee K."/>
            <person name="Dupes A."/>
            <person name="Elong R."/>
            <person name="Falk J."/>
            <person name="Farina A."/>
            <person name="Faro S."/>
            <person name="Ferguson D."/>
            <person name="Fisher S."/>
            <person name="Foley C.D."/>
            <person name="Franke A."/>
            <person name="Friedrich D."/>
            <person name="Gadbois L."/>
            <person name="Gearin G."/>
            <person name="Gearin C.R."/>
            <person name="Giannoukos G."/>
            <person name="Goode T."/>
            <person name="Graham J."/>
            <person name="Grandbois E."/>
            <person name="Grewal S."/>
            <person name="Gyaltsen K."/>
            <person name="Hafez N."/>
            <person name="Hagos B."/>
            <person name="Hall J."/>
            <person name="Henson C."/>
            <person name="Hollinger A."/>
            <person name="Honan T."/>
            <person name="Huard M.D."/>
            <person name="Hughes L."/>
            <person name="Hurhula B."/>
            <person name="Husby M.E."/>
            <person name="Kamat A."/>
            <person name="Kanga B."/>
            <person name="Kashin S."/>
            <person name="Khazanovich D."/>
            <person name="Kisner P."/>
            <person name="Lance K."/>
            <person name="Lara M."/>
            <person name="Lee W."/>
            <person name="Lennon N."/>
            <person name="Letendre F."/>
            <person name="LeVine R."/>
            <person name="Lipovsky A."/>
            <person name="Liu X."/>
            <person name="Liu J."/>
            <person name="Liu S."/>
            <person name="Lokyitsang T."/>
            <person name="Lokyitsang Y."/>
            <person name="Lubonja R."/>
            <person name="Lui A."/>
            <person name="MacDonald P."/>
            <person name="Magnisalis V."/>
            <person name="Maru K."/>
            <person name="Matthews C."/>
            <person name="McCusker W."/>
            <person name="McDonough S."/>
            <person name="Mehta T."/>
            <person name="Meldrim J."/>
            <person name="Meneus L."/>
            <person name="Mihai O."/>
            <person name="Mihalev A."/>
            <person name="Mihova T."/>
            <person name="Mittelman R."/>
            <person name="Mlenga V."/>
            <person name="Montmayeur A."/>
            <person name="Mulrain L."/>
            <person name="Navidi A."/>
            <person name="Naylor J."/>
            <person name="Negash T."/>
            <person name="Nguyen T."/>
            <person name="Nguyen N."/>
            <person name="Nicol R."/>
            <person name="Norbu C."/>
            <person name="Norbu N."/>
            <person name="Novod N."/>
            <person name="O'Neill B."/>
            <person name="Osman S."/>
            <person name="Markiewicz E."/>
            <person name="Oyono O.L."/>
            <person name="Patti C."/>
            <person name="Phunkhang P."/>
            <person name="Pierre F."/>
            <person name="Priest M."/>
            <person name="Raghuraman S."/>
            <person name="Rege F."/>
            <person name="Reyes R."/>
            <person name="Rise C."/>
            <person name="Rogov P."/>
            <person name="Ross K."/>
            <person name="Ryan E."/>
            <person name="Settipalli S."/>
            <person name="Shea T."/>
            <person name="Sherpa N."/>
            <person name="Shi L."/>
            <person name="Shih D."/>
            <person name="Sparrow T."/>
            <person name="Spaulding J."/>
            <person name="Stalker J."/>
            <person name="Stange-Thomann N."/>
            <person name="Stavropoulos S."/>
            <person name="Stone C."/>
            <person name="Strader C."/>
            <person name="Tesfaye S."/>
            <person name="Thomson T."/>
            <person name="Thoulutsang Y."/>
            <person name="Thoulutsang D."/>
            <person name="Topham K."/>
            <person name="Topping I."/>
            <person name="Tsamla T."/>
            <person name="Vassiliev H."/>
            <person name="Vo A."/>
            <person name="Wangchuk T."/>
            <person name="Wangdi T."/>
            <person name="Weiand M."/>
            <person name="Wilkinson J."/>
            <person name="Wilson A."/>
            <person name="Yadav S."/>
            <person name="Young G."/>
            <person name="Yu Q."/>
            <person name="Zembek L."/>
            <person name="Zhong D."/>
            <person name="Zimmer A."/>
            <person name="Zwirko Z."/>
            <person name="Jaffe D.B."/>
            <person name="Alvarez P."/>
            <person name="Brockman W."/>
            <person name="Butler J."/>
            <person name="Chin C."/>
            <person name="Gnerre S."/>
            <person name="MacCallum I."/>
            <person name="Graves J.A."/>
            <person name="Ponting C.P."/>
            <person name="Breen M."/>
            <person name="Samollow P.B."/>
            <person name="Lander E.S."/>
            <person name="Lindblad-Toh K."/>
        </authorList>
    </citation>
    <scope>NUCLEOTIDE SEQUENCE [LARGE SCALE GENOMIC DNA]</scope>
</reference>
<keyword evidence="3" id="KW-1185">Reference proteome</keyword>
<evidence type="ECO:0000256" key="1">
    <source>
        <dbReference type="SAM" id="SignalP"/>
    </source>
</evidence>
<dbReference type="InterPro" id="IPR001981">
    <property type="entry name" value="Colipase"/>
</dbReference>
<dbReference type="InParanoid" id="A0A5F8G5K8"/>
<dbReference type="GO" id="GO:0007586">
    <property type="term" value="P:digestion"/>
    <property type="evidence" value="ECO:0007669"/>
    <property type="project" value="InterPro"/>
</dbReference>
<reference evidence="2" key="3">
    <citation type="submission" date="2025-09" db="UniProtKB">
        <authorList>
            <consortium name="Ensembl"/>
        </authorList>
    </citation>
    <scope>IDENTIFICATION</scope>
</reference>
<dbReference type="Pfam" id="PF15083">
    <property type="entry name" value="Colipase-like"/>
    <property type="match status" value="1"/>
</dbReference>
<reference evidence="2" key="2">
    <citation type="submission" date="2025-08" db="UniProtKB">
        <authorList>
            <consortium name="Ensembl"/>
        </authorList>
    </citation>
    <scope>IDENTIFICATION</scope>
</reference>
<dbReference type="GO" id="GO:0005576">
    <property type="term" value="C:extracellular region"/>
    <property type="evidence" value="ECO:0007669"/>
    <property type="project" value="InterPro"/>
</dbReference>
<dbReference type="GO" id="GO:0008047">
    <property type="term" value="F:enzyme activator activity"/>
    <property type="evidence" value="ECO:0007669"/>
    <property type="project" value="InterPro"/>
</dbReference>
<evidence type="ECO:0000313" key="3">
    <source>
        <dbReference type="Proteomes" id="UP000002280"/>
    </source>
</evidence>
<sequence length="203" mass="23107">MAMAGMLFGPFTKAGILKLLLISLILSQGSMKFFKKSGEPCKTNTDCHSECCVLNTSVQKICRRRTFFRQCNSWQKSLGYNCKDSSECFSNCCTYTSNNHQKICAPRTIFLQCLSWKKEEGEVCSSHEECISDCCLRREEDEVFQCTEKTGLFIKCLLLPAKTYENEKDIFQRNIRGNWRKRMKAAPVTQPVTLAATGRGESN</sequence>
<name>A0A5F8G5K8_MONDO</name>
<dbReference type="Ensembl" id="ENSMODT00000079699.1">
    <property type="protein sequence ID" value="ENSMODP00000042778.1"/>
    <property type="gene ID" value="ENSMODG00000040730.1"/>
</dbReference>
<proteinExistence type="predicted"/>
<dbReference type="Bgee" id="ENSMODG00000040730">
    <property type="expression patterns" value="Expressed in spermatid and 6 other cell types or tissues"/>
</dbReference>
<dbReference type="OrthoDB" id="9837822at2759"/>
<protein>
    <submittedName>
        <fullName evidence="2">Leucine rich colipase like 1</fullName>
    </submittedName>
</protein>
<dbReference type="CTD" id="100507055"/>
<dbReference type="STRING" id="13616.ENSMODP00000042778"/>
<dbReference type="Proteomes" id="UP000002280">
    <property type="component" value="Chromosome 3"/>
</dbReference>
<evidence type="ECO:0000313" key="2">
    <source>
        <dbReference type="Ensembl" id="ENSMODP00000042778.1"/>
    </source>
</evidence>
<accession>A0A5F8G5K8</accession>
<dbReference type="PANTHER" id="PTHR10041">
    <property type="entry name" value="COLIPASE"/>
    <property type="match status" value="1"/>
</dbReference>
<dbReference type="GeneID" id="103104047"/>
<organism evidence="2 3">
    <name type="scientific">Monodelphis domestica</name>
    <name type="common">Gray short-tailed opossum</name>
    <dbReference type="NCBI Taxonomy" id="13616"/>
    <lineage>
        <taxon>Eukaryota</taxon>
        <taxon>Metazoa</taxon>
        <taxon>Chordata</taxon>
        <taxon>Craniata</taxon>
        <taxon>Vertebrata</taxon>
        <taxon>Euteleostomi</taxon>
        <taxon>Mammalia</taxon>
        <taxon>Metatheria</taxon>
        <taxon>Didelphimorphia</taxon>
        <taxon>Didelphidae</taxon>
        <taxon>Monodelphis</taxon>
    </lineage>
</organism>